<proteinExistence type="predicted"/>
<dbReference type="InterPro" id="IPR000192">
    <property type="entry name" value="Aminotrans_V_dom"/>
</dbReference>
<dbReference type="Gene3D" id="3.40.640.10">
    <property type="entry name" value="Type I PLP-dependent aspartate aminotransferase-like (Major domain)"/>
    <property type="match status" value="1"/>
</dbReference>
<dbReference type="Proteomes" id="UP000065261">
    <property type="component" value="Chromosome I"/>
</dbReference>
<keyword evidence="1" id="KW-0663">Pyridoxal phosphate</keyword>
<dbReference type="KEGG" id="ptn:PTRA_a0064"/>
<dbReference type="PANTHER" id="PTHR43586">
    <property type="entry name" value="CYSTEINE DESULFURASE"/>
    <property type="match status" value="1"/>
</dbReference>
<dbReference type="RefSeq" id="WP_058372261.1">
    <property type="nucleotide sequence ID" value="NZ_CP011034.1"/>
</dbReference>
<organism evidence="3">
    <name type="scientific">Pseudoalteromonas translucida KMM 520</name>
    <dbReference type="NCBI Taxonomy" id="1315283"/>
    <lineage>
        <taxon>Bacteria</taxon>
        <taxon>Pseudomonadati</taxon>
        <taxon>Pseudomonadota</taxon>
        <taxon>Gammaproteobacteria</taxon>
        <taxon>Alteromonadales</taxon>
        <taxon>Pseudoalteromonadaceae</taxon>
        <taxon>Pseudoalteromonas</taxon>
    </lineage>
</organism>
<dbReference type="PATRIC" id="fig|1315283.4.peg.52"/>
<dbReference type="InterPro" id="IPR015422">
    <property type="entry name" value="PyrdxlP-dep_Trfase_small"/>
</dbReference>
<evidence type="ECO:0000313" key="4">
    <source>
        <dbReference type="Proteomes" id="UP000065261"/>
    </source>
</evidence>
<feature type="domain" description="Aminotransferase class V" evidence="2">
    <location>
        <begin position="40"/>
        <end position="349"/>
    </location>
</feature>
<dbReference type="InterPro" id="IPR015424">
    <property type="entry name" value="PyrdxlP-dep_Trfase"/>
</dbReference>
<accession>A0A0U2NDF2</accession>
<dbReference type="Gene3D" id="3.90.1150.10">
    <property type="entry name" value="Aspartate Aminotransferase, domain 1"/>
    <property type="match status" value="1"/>
</dbReference>
<dbReference type="SUPFAM" id="SSF53383">
    <property type="entry name" value="PLP-dependent transferases"/>
    <property type="match status" value="1"/>
</dbReference>
<sequence length="374" mass="41414">MNQHDFCMAEGCYLLSHSVGRPLKNSQQHLAAHYFSPWESSNKEPWQQWLPAVEQFNAALGQLFNAPSEQFCPQVNLSSGLTKLLMSHPRLQQKNCKVLMAQSDFPSMGFAMQKALPKCAQITFIPEHENLTDITVWQRYLTNNIDLVFISHVYSNTGVQAPVHDIVALSKKTNSLSIIDVAQSAGVIPLDLTALNADFMIGSSVKWLCGGPGAAYLWVNPQQIAICEPKDVGWFSHQTPFEFDINHFVYNKGALKFWGGTPSVVPYIIAANSIAYFAALGIDKVRSHNLAMLALIQQQLGKYVVSPTLQHQCSGTAILNFNMQQQHVLNELNNAGISVDARKLGIRVSPHVYNSADAVHKFIAVIKKAIKVAD</sequence>
<dbReference type="InterPro" id="IPR015421">
    <property type="entry name" value="PyrdxlP-dep_Trfase_major"/>
</dbReference>
<dbReference type="AlphaFoldDB" id="A0A0U2NDF2"/>
<dbReference type="EMBL" id="CP011034">
    <property type="protein sequence ID" value="ALS31459.1"/>
    <property type="molecule type" value="Genomic_DNA"/>
</dbReference>
<dbReference type="Pfam" id="PF00266">
    <property type="entry name" value="Aminotran_5"/>
    <property type="match status" value="1"/>
</dbReference>
<evidence type="ECO:0000313" key="3">
    <source>
        <dbReference type="EMBL" id="ALS31459.1"/>
    </source>
</evidence>
<gene>
    <name evidence="3" type="ORF">PTRA_a0064</name>
</gene>
<protein>
    <recommendedName>
        <fullName evidence="2">Aminotransferase class V domain-containing protein</fullName>
    </recommendedName>
</protein>
<evidence type="ECO:0000256" key="1">
    <source>
        <dbReference type="ARBA" id="ARBA00022898"/>
    </source>
</evidence>
<name>A0A0U2NDF2_9GAMM</name>
<dbReference type="PANTHER" id="PTHR43586:SF4">
    <property type="entry name" value="ISOPENICILLIN N EPIMERASE"/>
    <property type="match status" value="1"/>
</dbReference>
<reference evidence="3 4" key="1">
    <citation type="submission" date="2015-03" db="EMBL/GenBank/DDBJ databases">
        <authorList>
            <person name="Murphy D."/>
        </authorList>
    </citation>
    <scope>NUCLEOTIDE SEQUENCE [LARGE SCALE GENOMIC DNA]</scope>
    <source>
        <strain evidence="3 4">KMM 520</strain>
    </source>
</reference>
<evidence type="ECO:0000259" key="2">
    <source>
        <dbReference type="Pfam" id="PF00266"/>
    </source>
</evidence>
<dbReference type="OrthoDB" id="9764293at2"/>